<sequence>MSMYSRSFVSALIVALAFAFSTPAYAQTTADEEAAAATFSVSTSSYYAGFITTYASIFTIPIGLTVLIVVLLTRSSSEMESYIEENNVALQHDLHMGGGETTAELAKIFNVPADQHAEFAQVLSENRSELLPLTDVDTLTPERAGTFVRVIYDALMEKPEFAQHLPRVDA</sequence>
<dbReference type="EMBL" id="VOSL01000019">
    <property type="protein sequence ID" value="TXD41624.1"/>
    <property type="molecule type" value="Genomic_DNA"/>
</dbReference>
<dbReference type="Proteomes" id="UP000321046">
    <property type="component" value="Unassembled WGS sequence"/>
</dbReference>
<keyword evidence="1" id="KW-0472">Membrane</keyword>
<protein>
    <submittedName>
        <fullName evidence="3">DUF3015 domain-containing protein</fullName>
    </submittedName>
</protein>
<dbReference type="RefSeq" id="WP_146972921.1">
    <property type="nucleotide sequence ID" value="NZ_VOSL01000019.1"/>
</dbReference>
<dbReference type="InterPro" id="IPR021383">
    <property type="entry name" value="DUF3015"/>
</dbReference>
<evidence type="ECO:0000313" key="3">
    <source>
        <dbReference type="EMBL" id="TXD41624.1"/>
    </source>
</evidence>
<accession>A0A5C6XFR5</accession>
<dbReference type="AlphaFoldDB" id="A0A5C6XFR5"/>
<evidence type="ECO:0000256" key="1">
    <source>
        <dbReference type="SAM" id="Phobius"/>
    </source>
</evidence>
<keyword evidence="1" id="KW-1133">Transmembrane helix</keyword>
<dbReference type="Pfam" id="PF11220">
    <property type="entry name" value="DUF3015"/>
    <property type="match status" value="1"/>
</dbReference>
<evidence type="ECO:0000313" key="4">
    <source>
        <dbReference type="Proteomes" id="UP000321046"/>
    </source>
</evidence>
<evidence type="ECO:0000256" key="2">
    <source>
        <dbReference type="SAM" id="SignalP"/>
    </source>
</evidence>
<gene>
    <name evidence="3" type="ORF">FRC96_03925</name>
</gene>
<feature type="signal peptide" evidence="2">
    <location>
        <begin position="1"/>
        <end position="26"/>
    </location>
</feature>
<organism evidence="3 4">
    <name type="scientific">Lujinxingia vulgaris</name>
    <dbReference type="NCBI Taxonomy" id="2600176"/>
    <lineage>
        <taxon>Bacteria</taxon>
        <taxon>Deltaproteobacteria</taxon>
        <taxon>Bradymonadales</taxon>
        <taxon>Lujinxingiaceae</taxon>
        <taxon>Lujinxingia</taxon>
    </lineage>
</organism>
<reference evidence="3 4" key="1">
    <citation type="submission" date="2019-08" db="EMBL/GenBank/DDBJ databases">
        <title>Bradymonadales sp. TMQ2.</title>
        <authorList>
            <person name="Liang Q."/>
        </authorList>
    </citation>
    <scope>NUCLEOTIDE SEQUENCE [LARGE SCALE GENOMIC DNA]</scope>
    <source>
        <strain evidence="3 4">TMQ2</strain>
    </source>
</reference>
<keyword evidence="1" id="KW-0812">Transmembrane</keyword>
<comment type="caution">
    <text evidence="3">The sequence shown here is derived from an EMBL/GenBank/DDBJ whole genome shotgun (WGS) entry which is preliminary data.</text>
</comment>
<keyword evidence="2" id="KW-0732">Signal</keyword>
<name>A0A5C6XFR5_9DELT</name>
<feature type="chain" id="PRO_5022836963" evidence="2">
    <location>
        <begin position="27"/>
        <end position="170"/>
    </location>
</feature>
<feature type="transmembrane region" description="Helical" evidence="1">
    <location>
        <begin position="50"/>
        <end position="72"/>
    </location>
</feature>
<proteinExistence type="predicted"/>
<dbReference type="OrthoDB" id="5509816at2"/>